<organism evidence="10 11">
    <name type="scientific">Serpentinimonas maccroryi</name>
    <dbReference type="NCBI Taxonomy" id="1458426"/>
    <lineage>
        <taxon>Bacteria</taxon>
        <taxon>Pseudomonadati</taxon>
        <taxon>Pseudomonadota</taxon>
        <taxon>Betaproteobacteria</taxon>
        <taxon>Burkholderiales</taxon>
        <taxon>Comamonadaceae</taxon>
        <taxon>Serpentinimonas</taxon>
    </lineage>
</organism>
<evidence type="ECO:0000313" key="11">
    <source>
        <dbReference type="Proteomes" id="UP000066014"/>
    </source>
</evidence>
<dbReference type="NCBIfam" id="NF002783">
    <property type="entry name" value="PRK02909.1-1"/>
    <property type="match status" value="1"/>
</dbReference>
<evidence type="ECO:0000256" key="2">
    <source>
        <dbReference type="ARBA" id="ARBA00022795"/>
    </source>
</evidence>
<keyword evidence="5 9" id="KW-1015">Disulfide bond</keyword>
<dbReference type="GO" id="GO:0045893">
    <property type="term" value="P:positive regulation of DNA-templated transcription"/>
    <property type="evidence" value="ECO:0007669"/>
    <property type="project" value="InterPro"/>
</dbReference>
<dbReference type="InterPro" id="IPR023559">
    <property type="entry name" value="Flagellar_FlhD"/>
</dbReference>
<dbReference type="Gene3D" id="1.10.4000.10">
    <property type="entry name" value="Flagellar transcriptional activator FlhD"/>
    <property type="match status" value="1"/>
</dbReference>
<dbReference type="AlphaFoldDB" id="A0A060NSV7"/>
<dbReference type="GO" id="GO:0005737">
    <property type="term" value="C:cytoplasm"/>
    <property type="evidence" value="ECO:0007669"/>
    <property type="project" value="UniProtKB-SubCell"/>
</dbReference>
<keyword evidence="1 9" id="KW-0963">Cytoplasm</keyword>
<keyword evidence="7 9" id="KW-0804">Transcription</keyword>
<dbReference type="STRING" id="1458426.SMCB_2192"/>
<keyword evidence="6 9" id="KW-0010">Activator</keyword>
<comment type="similarity">
    <text evidence="9">Belongs to the FlhD family.</text>
</comment>
<dbReference type="EMBL" id="AP014569">
    <property type="protein sequence ID" value="BAO84420.1"/>
    <property type="molecule type" value="Genomic_DNA"/>
</dbReference>
<comment type="domain">
    <text evidence="9">The C-terminal region contains a putative helix-turn-helix (HTH) motif, suggesting that this region may bind DNA.</text>
</comment>
<reference evidence="10 11" key="1">
    <citation type="journal article" date="2014" name="Nat. Commun.">
        <title>Physiological and genomic features of highly alkaliphilic hydrogen-utilizing Betaproteobacteria from a continental serpentinizing site.</title>
        <authorList>
            <person name="Suzuki S."/>
            <person name="Kuenen J.G."/>
            <person name="Schipper K."/>
            <person name="van der Velde S."/>
            <person name="Ishii S."/>
            <person name="Wu A."/>
            <person name="Sorokin D.Y."/>
            <person name="Tenney A."/>
            <person name="Meng X.Y."/>
            <person name="Morrill P.L."/>
            <person name="Kamagata Y."/>
            <person name="Muyzer G."/>
            <person name="Nealson K.H."/>
        </authorList>
    </citation>
    <scope>NUCLEOTIDE SEQUENCE [LARGE SCALE GENOMIC DNA]</scope>
    <source>
        <strain evidence="10 11">B1</strain>
    </source>
</reference>
<dbReference type="KEGG" id="cbab:SMCB_2192"/>
<dbReference type="HOGENOM" id="CLU_144160_1_0_4"/>
<dbReference type="GO" id="GO:1902208">
    <property type="term" value="P:regulation of bacterial-type flagellum assembly"/>
    <property type="evidence" value="ECO:0007669"/>
    <property type="project" value="UniProtKB-UniRule"/>
</dbReference>
<dbReference type="HAMAP" id="MF_00725">
    <property type="entry name" value="FlhD"/>
    <property type="match status" value="1"/>
</dbReference>
<evidence type="ECO:0000313" key="10">
    <source>
        <dbReference type="EMBL" id="BAO84420.1"/>
    </source>
</evidence>
<keyword evidence="2 9" id="KW-1005">Bacterial flagellum biogenesis</keyword>
<keyword evidence="4 9" id="KW-0238">DNA-binding</keyword>
<accession>A0A060NSV7</accession>
<keyword evidence="11" id="KW-1185">Reference proteome</keyword>
<comment type="subunit">
    <text evidence="9">Homodimer; disulfide-linked. Forms a heterohexamer composed of two FlhC and four FlhD subunits. Each FlhC binds a FlhD dimer, forming a heterotrimer, and a hexamer assembles by dimerization of two heterotrimers.</text>
</comment>
<evidence type="ECO:0000256" key="9">
    <source>
        <dbReference type="HAMAP-Rule" id="MF_00725"/>
    </source>
</evidence>
<gene>
    <name evidence="9" type="primary">flhD</name>
    <name evidence="10" type="ORF">SMCB_2192</name>
</gene>
<dbReference type="GO" id="GO:0044780">
    <property type="term" value="P:bacterial-type flagellum assembly"/>
    <property type="evidence" value="ECO:0007669"/>
    <property type="project" value="InterPro"/>
</dbReference>
<evidence type="ECO:0000256" key="8">
    <source>
        <dbReference type="ARBA" id="ARBA00025431"/>
    </source>
</evidence>
<dbReference type="Pfam" id="PF05247">
    <property type="entry name" value="FlhD"/>
    <property type="match status" value="1"/>
</dbReference>
<comment type="function">
    <text evidence="8 9">Functions in complex with FlhC as a master transcriptional regulator that regulates transcription of several flagellar and non-flagellar operons by binding to their promoter region. Activates expression of class 2 flagellar genes, including fliA, which is a flagellum-specific sigma factor that turns on the class 3 genes. Also regulates genes whose products function in a variety of physiological pathways.</text>
</comment>
<evidence type="ECO:0000256" key="7">
    <source>
        <dbReference type="ARBA" id="ARBA00023163"/>
    </source>
</evidence>
<dbReference type="SUPFAM" id="SSF63592">
    <property type="entry name" value="Flagellar transcriptional activator FlhD"/>
    <property type="match status" value="1"/>
</dbReference>
<keyword evidence="3 9" id="KW-0805">Transcription regulation</keyword>
<dbReference type="RefSeq" id="WP_045536995.1">
    <property type="nucleotide sequence ID" value="NZ_AP014569.1"/>
</dbReference>
<feature type="disulfide bond" description="Interchain" evidence="9">
    <location>
        <position position="77"/>
    </location>
</feature>
<evidence type="ECO:0000256" key="5">
    <source>
        <dbReference type="ARBA" id="ARBA00023157"/>
    </source>
</evidence>
<dbReference type="GO" id="GO:0003677">
    <property type="term" value="F:DNA binding"/>
    <property type="evidence" value="ECO:0007669"/>
    <property type="project" value="UniProtKB-UniRule"/>
</dbReference>
<sequence>MNATAIPATAPTSAPDPLLEQIREVNFTYLMLAQQLIRHDLAAAVYRLGVSEESAELIAALSPAQVLKLASSNTLLCRMRADENMVWSLLTSRHGPQRSGNDTTQQLHASILMAGRLANA</sequence>
<proteinExistence type="inferred from homology"/>
<evidence type="ECO:0000256" key="3">
    <source>
        <dbReference type="ARBA" id="ARBA00023015"/>
    </source>
</evidence>
<dbReference type="Proteomes" id="UP000066014">
    <property type="component" value="Chromosome"/>
</dbReference>
<comment type="subcellular location">
    <subcellularLocation>
        <location evidence="9">Cytoplasm</location>
    </subcellularLocation>
</comment>
<dbReference type="InterPro" id="IPR036194">
    <property type="entry name" value="FlhD_sf"/>
</dbReference>
<dbReference type="OrthoDB" id="5298036at2"/>
<name>A0A060NSV7_9BURK</name>
<evidence type="ECO:0000256" key="1">
    <source>
        <dbReference type="ARBA" id="ARBA00022490"/>
    </source>
</evidence>
<protein>
    <recommendedName>
        <fullName evidence="9">Flagellar transcriptional regulator FlhD</fullName>
    </recommendedName>
</protein>
<evidence type="ECO:0000256" key="4">
    <source>
        <dbReference type="ARBA" id="ARBA00023125"/>
    </source>
</evidence>
<evidence type="ECO:0000256" key="6">
    <source>
        <dbReference type="ARBA" id="ARBA00023159"/>
    </source>
</evidence>